<dbReference type="Proteomes" id="UP000623681">
    <property type="component" value="Unassembled WGS sequence"/>
</dbReference>
<keyword evidence="8 12" id="KW-0408">Iron</keyword>
<evidence type="ECO:0000256" key="9">
    <source>
        <dbReference type="ARBA" id="ARBA00023014"/>
    </source>
</evidence>
<feature type="binding site" evidence="12">
    <location>
        <position position="212"/>
    </location>
    <ligand>
        <name>iminosuccinate</name>
        <dbReference type="ChEBI" id="CHEBI:77875"/>
    </ligand>
</feature>
<gene>
    <name evidence="12 13" type="primary">nadA</name>
    <name evidence="13" type="ORF">JK634_14210</name>
</gene>
<dbReference type="PANTHER" id="PTHR30573:SF0">
    <property type="entry name" value="QUINOLINATE SYNTHASE, CHLOROPLASTIC"/>
    <property type="match status" value="1"/>
</dbReference>
<dbReference type="HAMAP" id="MF_00568">
    <property type="entry name" value="NadA_type2"/>
    <property type="match status" value="1"/>
</dbReference>
<feature type="binding site" evidence="12">
    <location>
        <position position="83"/>
    </location>
    <ligand>
        <name>[4Fe-4S] cluster</name>
        <dbReference type="ChEBI" id="CHEBI:49883"/>
    </ligand>
</feature>
<evidence type="ECO:0000256" key="2">
    <source>
        <dbReference type="ARBA" id="ARBA00005065"/>
    </source>
</evidence>
<evidence type="ECO:0000256" key="7">
    <source>
        <dbReference type="ARBA" id="ARBA00022723"/>
    </source>
</evidence>
<evidence type="ECO:0000256" key="10">
    <source>
        <dbReference type="ARBA" id="ARBA00050125"/>
    </source>
</evidence>
<name>A0A937FFP5_9CLOT</name>
<dbReference type="RefSeq" id="WP_202768342.1">
    <property type="nucleotide sequence ID" value="NZ_JAESWA010000023.1"/>
</dbReference>
<dbReference type="NCBIfam" id="TIGR00550">
    <property type="entry name" value="nadA"/>
    <property type="match status" value="1"/>
</dbReference>
<dbReference type="Pfam" id="PF02445">
    <property type="entry name" value="NadA"/>
    <property type="match status" value="1"/>
</dbReference>
<evidence type="ECO:0000256" key="4">
    <source>
        <dbReference type="ARBA" id="ARBA00022485"/>
    </source>
</evidence>
<dbReference type="Gene3D" id="3.40.50.10800">
    <property type="entry name" value="NadA-like"/>
    <property type="match status" value="3"/>
</dbReference>
<dbReference type="GO" id="GO:0008987">
    <property type="term" value="F:quinolinate synthetase A activity"/>
    <property type="evidence" value="ECO:0007669"/>
    <property type="project" value="UniProtKB-UniRule"/>
</dbReference>
<dbReference type="EMBL" id="JAESWA010000023">
    <property type="protein sequence ID" value="MBL4932964.1"/>
    <property type="molecule type" value="Genomic_DNA"/>
</dbReference>
<dbReference type="GO" id="GO:0046872">
    <property type="term" value="F:metal ion binding"/>
    <property type="evidence" value="ECO:0007669"/>
    <property type="project" value="UniProtKB-KW"/>
</dbReference>
<evidence type="ECO:0000313" key="14">
    <source>
        <dbReference type="Proteomes" id="UP000623681"/>
    </source>
</evidence>
<keyword evidence="4 12" id="KW-0004">4Fe-4S</keyword>
<dbReference type="EC" id="2.5.1.72" evidence="3 12"/>
<keyword evidence="5 12" id="KW-0662">Pyridine nucleotide biosynthesis</keyword>
<comment type="caution">
    <text evidence="13">The sequence shown here is derived from an EMBL/GenBank/DDBJ whole genome shotgun (WGS) entry which is preliminary data.</text>
</comment>
<comment type="cofactor">
    <cofactor evidence="12">
        <name>[4Fe-4S] cluster</name>
        <dbReference type="ChEBI" id="CHEBI:49883"/>
    </cofactor>
    <text evidence="12">Binds 1 [4Fe-4S] cluster per subunit.</text>
</comment>
<accession>A0A937FFP5</accession>
<organism evidence="13 14">
    <name type="scientific">Clostridium paridis</name>
    <dbReference type="NCBI Taxonomy" id="2803863"/>
    <lineage>
        <taxon>Bacteria</taxon>
        <taxon>Bacillati</taxon>
        <taxon>Bacillota</taxon>
        <taxon>Clostridia</taxon>
        <taxon>Eubacteriales</taxon>
        <taxon>Clostridiaceae</taxon>
        <taxon>Clostridium</taxon>
    </lineage>
</organism>
<evidence type="ECO:0000256" key="3">
    <source>
        <dbReference type="ARBA" id="ARBA00012669"/>
    </source>
</evidence>
<evidence type="ECO:0000256" key="11">
    <source>
        <dbReference type="ARBA" id="ARBA00073059"/>
    </source>
</evidence>
<dbReference type="InterPro" id="IPR003473">
    <property type="entry name" value="NadA"/>
</dbReference>
<reference evidence="13" key="1">
    <citation type="submission" date="2021-01" db="EMBL/GenBank/DDBJ databases">
        <title>Genome public.</title>
        <authorList>
            <person name="Liu C."/>
            <person name="Sun Q."/>
        </authorList>
    </citation>
    <scope>NUCLEOTIDE SEQUENCE</scope>
    <source>
        <strain evidence="13">YIM B02565</strain>
    </source>
</reference>
<evidence type="ECO:0000256" key="1">
    <source>
        <dbReference type="ARBA" id="ARBA00003791"/>
    </source>
</evidence>
<dbReference type="InterPro" id="IPR036094">
    <property type="entry name" value="NadA_sf"/>
</dbReference>
<proteinExistence type="inferred from homology"/>
<evidence type="ECO:0000256" key="5">
    <source>
        <dbReference type="ARBA" id="ARBA00022642"/>
    </source>
</evidence>
<dbReference type="PANTHER" id="PTHR30573">
    <property type="entry name" value="QUINOLINATE SYNTHETASE A"/>
    <property type="match status" value="1"/>
</dbReference>
<feature type="binding site" evidence="12">
    <location>
        <begin position="109"/>
        <end position="111"/>
    </location>
    <ligand>
        <name>iminosuccinate</name>
        <dbReference type="ChEBI" id="CHEBI:77875"/>
    </ligand>
</feature>
<dbReference type="GO" id="GO:0005829">
    <property type="term" value="C:cytosol"/>
    <property type="evidence" value="ECO:0007669"/>
    <property type="project" value="TreeGrafter"/>
</dbReference>
<keyword evidence="14" id="KW-1185">Reference proteome</keyword>
<keyword evidence="7 12" id="KW-0479">Metal-binding</keyword>
<protein>
    <recommendedName>
        <fullName evidence="11 12">Quinolinate synthase</fullName>
        <ecNumber evidence="3 12">2.5.1.72</ecNumber>
    </recommendedName>
</protein>
<comment type="subcellular location">
    <subcellularLocation>
        <location evidence="12">Cytoplasm</location>
    </subcellularLocation>
</comment>
<dbReference type="FunFam" id="3.40.50.10800:FF:000001">
    <property type="entry name" value="Quinolinate synthase A"/>
    <property type="match status" value="1"/>
</dbReference>
<feature type="binding site" evidence="12">
    <location>
        <position position="126"/>
    </location>
    <ligand>
        <name>iminosuccinate</name>
        <dbReference type="ChEBI" id="CHEBI:77875"/>
    </ligand>
</feature>
<evidence type="ECO:0000256" key="8">
    <source>
        <dbReference type="ARBA" id="ARBA00023004"/>
    </source>
</evidence>
<evidence type="ECO:0000256" key="6">
    <source>
        <dbReference type="ARBA" id="ARBA00022679"/>
    </source>
</evidence>
<feature type="binding site" evidence="12">
    <location>
        <position position="169"/>
    </location>
    <ligand>
        <name>[4Fe-4S] cluster</name>
        <dbReference type="ChEBI" id="CHEBI:49883"/>
    </ligand>
</feature>
<comment type="catalytic activity">
    <reaction evidence="10">
        <text>iminosuccinate + dihydroxyacetone phosphate = quinolinate + phosphate + 2 H2O + H(+)</text>
        <dbReference type="Rhea" id="RHEA:25888"/>
        <dbReference type="ChEBI" id="CHEBI:15377"/>
        <dbReference type="ChEBI" id="CHEBI:15378"/>
        <dbReference type="ChEBI" id="CHEBI:29959"/>
        <dbReference type="ChEBI" id="CHEBI:43474"/>
        <dbReference type="ChEBI" id="CHEBI:57642"/>
        <dbReference type="ChEBI" id="CHEBI:77875"/>
        <dbReference type="EC" id="2.5.1.72"/>
    </reaction>
    <physiologicalReaction direction="left-to-right" evidence="10">
        <dbReference type="Rhea" id="RHEA:25889"/>
    </physiologicalReaction>
</comment>
<dbReference type="InterPro" id="IPR023066">
    <property type="entry name" value="Quinolinate_synth_type2"/>
</dbReference>
<comment type="pathway">
    <text evidence="2 12">Cofactor biosynthesis; NAD(+) biosynthesis; quinolinate from iminoaspartate: step 1/1.</text>
</comment>
<keyword evidence="6 12" id="KW-0808">Transferase</keyword>
<dbReference type="AlphaFoldDB" id="A0A937FFP5"/>
<feature type="binding site" evidence="12">
    <location>
        <position position="38"/>
    </location>
    <ligand>
        <name>iminosuccinate</name>
        <dbReference type="ChEBI" id="CHEBI:77875"/>
    </ligand>
</feature>
<comment type="similarity">
    <text evidence="12">Belongs to the quinolinate synthase family. Type 2 subfamily.</text>
</comment>
<dbReference type="NCBIfam" id="NF006878">
    <property type="entry name" value="PRK09375.1-2"/>
    <property type="match status" value="1"/>
</dbReference>
<feature type="binding site" evidence="12">
    <location>
        <position position="21"/>
    </location>
    <ligand>
        <name>iminosuccinate</name>
        <dbReference type="ChEBI" id="CHEBI:77875"/>
    </ligand>
</feature>
<comment type="function">
    <text evidence="1 12">Catalyzes the condensation of iminoaspartate with dihydroxyacetone phosphate to form quinolinate.</text>
</comment>
<feature type="binding site" evidence="12">
    <location>
        <position position="257"/>
    </location>
    <ligand>
        <name>[4Fe-4S] cluster</name>
        <dbReference type="ChEBI" id="CHEBI:49883"/>
    </ligand>
</feature>
<dbReference type="GO" id="GO:0034628">
    <property type="term" value="P:'de novo' NAD+ biosynthetic process from L-aspartate"/>
    <property type="evidence" value="ECO:0007669"/>
    <property type="project" value="TreeGrafter"/>
</dbReference>
<dbReference type="GO" id="GO:0051539">
    <property type="term" value="F:4 iron, 4 sulfur cluster binding"/>
    <property type="evidence" value="ECO:0007669"/>
    <property type="project" value="UniProtKB-KW"/>
</dbReference>
<dbReference type="SUPFAM" id="SSF142754">
    <property type="entry name" value="NadA-like"/>
    <property type="match status" value="1"/>
</dbReference>
<keyword evidence="12" id="KW-0963">Cytoplasm</keyword>
<evidence type="ECO:0000256" key="12">
    <source>
        <dbReference type="HAMAP-Rule" id="MF_00568"/>
    </source>
</evidence>
<keyword evidence="9 12" id="KW-0411">Iron-sulfur</keyword>
<sequence length="304" mass="34562">MNLIEEINKLKREKNALILAHYYQSDEVQDIADYVGDSYYLSKVAMSSPADTIVFCGVKFMAESAKILSPNKKIIFPNPDAGCPMADMASADKLKDFKEEHPNAVVVCYINSNTDVKSLCDVCVTSSSAVNIIKNIPNEEIIFLPDKNLGEYIAEQFPDKKFYLWDGYCITHKKVKAQHVQAIKEIKPKAEILVHPECEREIRELADFLGSTGEIIDYSITSPSEEFIVVTESGVLHEMKKKSPDKEFYVPGTTMTCINMKKTNLEDIYLSLRDNINEINIDEDIRIKAYKSLENMHILSQRRD</sequence>
<feature type="binding site" evidence="12">
    <location>
        <begin position="195"/>
        <end position="197"/>
    </location>
    <ligand>
        <name>iminosuccinate</name>
        <dbReference type="ChEBI" id="CHEBI:77875"/>
    </ligand>
</feature>
<evidence type="ECO:0000313" key="13">
    <source>
        <dbReference type="EMBL" id="MBL4932964.1"/>
    </source>
</evidence>